<dbReference type="InterPro" id="IPR028599">
    <property type="entry name" value="WDR12/Ytm1"/>
</dbReference>
<dbReference type="GO" id="GO:0000466">
    <property type="term" value="P:maturation of 5.8S rRNA from tricistronic rRNA transcript (SSU-rRNA, 5.8S rRNA, LSU-rRNA)"/>
    <property type="evidence" value="ECO:0007669"/>
    <property type="project" value="UniProtKB-UniRule"/>
</dbReference>
<dbReference type="AlphaFoldDB" id="A0A8J9TP26"/>
<evidence type="ECO:0000256" key="7">
    <source>
        <dbReference type="PROSITE-ProRule" id="PRU00221"/>
    </source>
</evidence>
<dbReference type="InterPro" id="IPR015943">
    <property type="entry name" value="WD40/YVTN_repeat-like_dom_sf"/>
</dbReference>
<dbReference type="GO" id="GO:0030687">
    <property type="term" value="C:preribosome, large subunit precursor"/>
    <property type="evidence" value="ECO:0007669"/>
    <property type="project" value="UniProtKB-UniRule"/>
</dbReference>
<dbReference type="InterPro" id="IPR012972">
    <property type="entry name" value="NLE"/>
</dbReference>
<accession>A0A8J9TP26</accession>
<feature type="domain" description="NLE" evidence="9">
    <location>
        <begin position="39"/>
        <end position="110"/>
    </location>
</feature>
<gene>
    <name evidence="10" type="ORF">PTTT1_LOCUS27448</name>
</gene>
<keyword evidence="1 6" id="KW-0690">Ribosome biogenesis</keyword>
<dbReference type="InterPro" id="IPR001680">
    <property type="entry name" value="WD40_rpt"/>
</dbReference>
<dbReference type="InterPro" id="IPR036322">
    <property type="entry name" value="WD40_repeat_dom_sf"/>
</dbReference>
<dbReference type="PRINTS" id="PR00320">
    <property type="entry name" value="GPROTEINBRPT"/>
</dbReference>
<dbReference type="Pfam" id="PF00400">
    <property type="entry name" value="WD40"/>
    <property type="match status" value="4"/>
</dbReference>
<keyword evidence="2 6" id="KW-0698">rRNA processing</keyword>
<organism evidence="10">
    <name type="scientific">Phaeodactylum tricornutum</name>
    <name type="common">Diatom</name>
    <dbReference type="NCBI Taxonomy" id="2850"/>
    <lineage>
        <taxon>Eukaryota</taxon>
        <taxon>Sar</taxon>
        <taxon>Stramenopiles</taxon>
        <taxon>Ochrophyta</taxon>
        <taxon>Bacillariophyta</taxon>
        <taxon>Bacillariophyceae</taxon>
        <taxon>Bacillariophycidae</taxon>
        <taxon>Naviculales</taxon>
        <taxon>Phaeodactylaceae</taxon>
        <taxon>Phaeodactylum</taxon>
    </lineage>
</organism>
<evidence type="ECO:0000259" key="9">
    <source>
        <dbReference type="Pfam" id="PF08154"/>
    </source>
</evidence>
<dbReference type="SMART" id="SM00320">
    <property type="entry name" value="WD40"/>
    <property type="match status" value="7"/>
</dbReference>
<comment type="similarity">
    <text evidence="6">Belongs to the WD repeat WDR12/YTM1 family.</text>
</comment>
<dbReference type="PROSITE" id="PS50082">
    <property type="entry name" value="WD_REPEATS_2"/>
    <property type="match status" value="3"/>
</dbReference>
<dbReference type="HAMAP" id="MF_03029">
    <property type="entry name" value="WDR12"/>
    <property type="match status" value="1"/>
</dbReference>
<evidence type="ECO:0000256" key="4">
    <source>
        <dbReference type="ARBA" id="ARBA00022737"/>
    </source>
</evidence>
<proteinExistence type="inferred from homology"/>
<dbReference type="GO" id="GO:0043021">
    <property type="term" value="F:ribonucleoprotein complex binding"/>
    <property type="evidence" value="ECO:0007669"/>
    <property type="project" value="UniProtKB-UniRule"/>
</dbReference>
<dbReference type="PANTHER" id="PTHR19855:SF11">
    <property type="entry name" value="RIBOSOME BIOGENESIS PROTEIN WDR12"/>
    <property type="match status" value="1"/>
</dbReference>
<dbReference type="PROSITE" id="PS00678">
    <property type="entry name" value="WD_REPEATS_1"/>
    <property type="match status" value="3"/>
</dbReference>
<feature type="repeat" description="WD" evidence="7">
    <location>
        <begin position="417"/>
        <end position="459"/>
    </location>
</feature>
<feature type="repeat" description="WD" evidence="7">
    <location>
        <begin position="317"/>
        <end position="365"/>
    </location>
</feature>
<feature type="region of interest" description="Disordered" evidence="8">
    <location>
        <begin position="286"/>
        <end position="306"/>
    </location>
</feature>
<evidence type="ECO:0000256" key="3">
    <source>
        <dbReference type="ARBA" id="ARBA00022574"/>
    </source>
</evidence>
<dbReference type="Gene3D" id="2.130.10.10">
    <property type="entry name" value="YVTN repeat-like/Quinoprotein amine dehydrogenase"/>
    <property type="match status" value="1"/>
</dbReference>
<feature type="region of interest" description="Disordered" evidence="8">
    <location>
        <begin position="1"/>
        <end position="20"/>
    </location>
</feature>
<dbReference type="Pfam" id="PF08154">
    <property type="entry name" value="NLE"/>
    <property type="match status" value="1"/>
</dbReference>
<dbReference type="Proteomes" id="UP000836788">
    <property type="component" value="Chromosome 2"/>
</dbReference>
<dbReference type="GO" id="GO:0005654">
    <property type="term" value="C:nucleoplasm"/>
    <property type="evidence" value="ECO:0007669"/>
    <property type="project" value="UniProtKB-SubCell"/>
</dbReference>
<reference evidence="10" key="1">
    <citation type="submission" date="2022-02" db="EMBL/GenBank/DDBJ databases">
        <authorList>
            <person name="Giguere J D."/>
        </authorList>
    </citation>
    <scope>NUCLEOTIDE SEQUENCE</scope>
    <source>
        <strain evidence="10">CCAP 1055/1</strain>
    </source>
</reference>
<evidence type="ECO:0000256" key="2">
    <source>
        <dbReference type="ARBA" id="ARBA00022552"/>
    </source>
</evidence>
<dbReference type="GO" id="GO:0000463">
    <property type="term" value="P:maturation of LSU-rRNA from tricistronic rRNA transcript (SSU-rRNA, 5.8S rRNA, LSU-rRNA)"/>
    <property type="evidence" value="ECO:0007669"/>
    <property type="project" value="UniProtKB-UniRule"/>
</dbReference>
<evidence type="ECO:0000256" key="5">
    <source>
        <dbReference type="ARBA" id="ARBA00023242"/>
    </source>
</evidence>
<dbReference type="InterPro" id="IPR020472">
    <property type="entry name" value="WD40_PAC1"/>
</dbReference>
<evidence type="ECO:0000256" key="1">
    <source>
        <dbReference type="ARBA" id="ARBA00022517"/>
    </source>
</evidence>
<dbReference type="SUPFAM" id="SSF50978">
    <property type="entry name" value="WD40 repeat-like"/>
    <property type="match status" value="1"/>
</dbReference>
<keyword evidence="3 7" id="KW-0853">WD repeat</keyword>
<evidence type="ECO:0000256" key="8">
    <source>
        <dbReference type="SAM" id="MobiDB-lite"/>
    </source>
</evidence>
<protein>
    <recommendedName>
        <fullName evidence="6">Ribosome biogenesis protein WDR12 homolog</fullName>
    </recommendedName>
</protein>
<dbReference type="InterPro" id="IPR019775">
    <property type="entry name" value="WD40_repeat_CS"/>
</dbReference>
<keyword evidence="5 6" id="KW-0539">Nucleus</keyword>
<dbReference type="EMBL" id="OU594943">
    <property type="protein sequence ID" value="CAG9284932.1"/>
    <property type="molecule type" value="Genomic_DNA"/>
</dbReference>
<keyword evidence="4" id="KW-0677">Repeat</keyword>
<comment type="function">
    <text evidence="6">Required for maturation of ribosomal RNAs and formation of the large ribosomal subunit.</text>
</comment>
<dbReference type="GO" id="GO:0005730">
    <property type="term" value="C:nucleolus"/>
    <property type="evidence" value="ECO:0007669"/>
    <property type="project" value="UniProtKB-SubCell"/>
</dbReference>
<feature type="repeat" description="WD" evidence="7">
    <location>
        <begin position="244"/>
        <end position="279"/>
    </location>
</feature>
<evidence type="ECO:0000256" key="6">
    <source>
        <dbReference type="HAMAP-Rule" id="MF_03029"/>
    </source>
</evidence>
<evidence type="ECO:0000313" key="10">
    <source>
        <dbReference type="EMBL" id="CAG9284932.1"/>
    </source>
</evidence>
<sequence length="499" mass="54547">MPPYDDEERDHRVAASDDDNDVGEQIRVSLTLAVECTDRSLEVPSEAIAVPATIGRQGLSAVINHLLDRRIANEDGTDMEDDEEADDRLPALKFDFILGRNNKLLRTGVEKEARRSGISLEEAILVTYFPAQEAPDFSGESEPLPDWISAMTLVQSTSNLKLCTATYDGSIQVFEPNLEGGKENLRLTSVGSKSQAHVGPIKSLDAAMSQDETLWVATGSMDQSLAIHYVKVGTSKLQLFAICKEGHAAAVGSVDLAVHDKVLASGDWDGGVSLWDFSNSVDPIEHAQPLKKSKTGSTTSSKKEELPAKLLSPKISIQAHSSKVSGLSWGNFEKTQNSSLDRLITGSWDHSLKVWDMERQDCLLTLNGSRVVSCLDTSYHSSGIVATGHPDCTVRLWDVRIDATNESSLALSDNTFKPSHREWISSVRWSRRNAYTLASTSHDGTVKVWDIRSSIPLHTVQAFDKNHKSLCIAFGSLKDTNDLIFAGGTDCVVKEYCNG</sequence>
<dbReference type="PROSITE" id="PS50294">
    <property type="entry name" value="WD_REPEATS_REGION"/>
    <property type="match status" value="2"/>
</dbReference>
<comment type="subcellular location">
    <subcellularLocation>
        <location evidence="6">Nucleus</location>
        <location evidence="6">Nucleolus</location>
    </subcellularLocation>
    <subcellularLocation>
        <location evidence="6">Nucleus</location>
        <location evidence="6">Nucleoplasm</location>
    </subcellularLocation>
</comment>
<name>A0A8J9TP26_PHATR</name>
<dbReference type="PANTHER" id="PTHR19855">
    <property type="entry name" value="WD40 REPEAT PROTEIN 12, 37"/>
    <property type="match status" value="1"/>
</dbReference>